<keyword evidence="2" id="KW-1185">Reference proteome</keyword>
<gene>
    <name evidence="3" type="primary">LOC110798627</name>
</gene>
<dbReference type="Proteomes" id="UP000813463">
    <property type="component" value="Chromosome 1"/>
</dbReference>
<name>A0A9R0K6H6_SPIOL</name>
<dbReference type="PANTHER" id="PTHR34671:SF11">
    <property type="entry name" value="EM-LIKE PROTEIN GEA1"/>
    <property type="match status" value="1"/>
</dbReference>
<dbReference type="GO" id="GO:0009737">
    <property type="term" value="P:response to abscisic acid"/>
    <property type="evidence" value="ECO:0000318"/>
    <property type="project" value="GO_Central"/>
</dbReference>
<evidence type="ECO:0000256" key="1">
    <source>
        <dbReference type="SAM" id="MobiDB-lite"/>
    </source>
</evidence>
<dbReference type="RefSeq" id="XP_021859508.2">
    <property type="nucleotide sequence ID" value="XM_022003816.2"/>
</dbReference>
<sequence length="95" mass="9821">MRKELNEKAKSGQAVFPGGTMGGQSGLEATTENLSESRSPGGGHGQTRGEQIIGTQGGKEMGRKGDLSATDKSGGGEKAAEGSFPVDEIKFRRLP</sequence>
<dbReference type="PANTHER" id="PTHR34671">
    <property type="entry name" value="EM-LIKE PROTEIN GEA1"/>
    <property type="match status" value="1"/>
</dbReference>
<dbReference type="KEGG" id="soe:110798627"/>
<dbReference type="AlphaFoldDB" id="A0A9R0K6H6"/>
<proteinExistence type="predicted"/>
<dbReference type="GO" id="GO:0005829">
    <property type="term" value="C:cytosol"/>
    <property type="evidence" value="ECO:0007669"/>
    <property type="project" value="TreeGrafter"/>
</dbReference>
<organism evidence="2 3">
    <name type="scientific">Spinacia oleracea</name>
    <name type="common">Spinach</name>
    <dbReference type="NCBI Taxonomy" id="3562"/>
    <lineage>
        <taxon>Eukaryota</taxon>
        <taxon>Viridiplantae</taxon>
        <taxon>Streptophyta</taxon>
        <taxon>Embryophyta</taxon>
        <taxon>Tracheophyta</taxon>
        <taxon>Spermatophyta</taxon>
        <taxon>Magnoliopsida</taxon>
        <taxon>eudicotyledons</taxon>
        <taxon>Gunneridae</taxon>
        <taxon>Pentapetalae</taxon>
        <taxon>Caryophyllales</taxon>
        <taxon>Chenopodiaceae</taxon>
        <taxon>Chenopodioideae</taxon>
        <taxon>Anserineae</taxon>
        <taxon>Spinacia</taxon>
    </lineage>
</organism>
<feature type="compositionally biased region" description="Basic and acidic residues" evidence="1">
    <location>
        <begin position="1"/>
        <end position="10"/>
    </location>
</feature>
<reference evidence="2" key="1">
    <citation type="journal article" date="2021" name="Nat. Commun.">
        <title>Genomic analyses provide insights into spinach domestication and the genetic basis of agronomic traits.</title>
        <authorList>
            <person name="Cai X."/>
            <person name="Sun X."/>
            <person name="Xu C."/>
            <person name="Sun H."/>
            <person name="Wang X."/>
            <person name="Ge C."/>
            <person name="Zhang Z."/>
            <person name="Wang Q."/>
            <person name="Fei Z."/>
            <person name="Jiao C."/>
            <person name="Wang Q."/>
        </authorList>
    </citation>
    <scope>NUCLEOTIDE SEQUENCE [LARGE SCALE GENOMIC DNA]</scope>
    <source>
        <strain evidence="2">cv. Varoflay</strain>
    </source>
</reference>
<evidence type="ECO:0000313" key="2">
    <source>
        <dbReference type="Proteomes" id="UP000813463"/>
    </source>
</evidence>
<feature type="compositionally biased region" description="Polar residues" evidence="1">
    <location>
        <begin position="27"/>
        <end position="38"/>
    </location>
</feature>
<dbReference type="GeneID" id="110798627"/>
<dbReference type="InterPro" id="IPR000389">
    <property type="entry name" value="Small_hydrophilic_seed_prot"/>
</dbReference>
<reference evidence="3" key="2">
    <citation type="submission" date="2025-08" db="UniProtKB">
        <authorList>
            <consortium name="RefSeq"/>
        </authorList>
    </citation>
    <scope>IDENTIFICATION</scope>
    <source>
        <tissue evidence="3">Leaf</tissue>
    </source>
</reference>
<accession>A0A9R0K6H6</accession>
<feature type="region of interest" description="Disordered" evidence="1">
    <location>
        <begin position="1"/>
        <end position="95"/>
    </location>
</feature>
<protein>
    <submittedName>
        <fullName evidence="3">Late embryogenesis abundant protein EMB564-like</fullName>
    </submittedName>
</protein>
<evidence type="ECO:0000313" key="3">
    <source>
        <dbReference type="RefSeq" id="XP_021859508.2"/>
    </source>
</evidence>